<keyword evidence="2" id="KW-1133">Transmembrane helix</keyword>
<proteinExistence type="predicted"/>
<protein>
    <submittedName>
        <fullName evidence="4">Transmembrane protein 119</fullName>
    </submittedName>
</protein>
<feature type="transmembrane region" description="Helical" evidence="2">
    <location>
        <begin position="12"/>
        <end position="32"/>
    </location>
</feature>
<evidence type="ECO:0000313" key="4">
    <source>
        <dbReference type="WBParaSite" id="maker-unitig_45173-snap-gene-0.2-mRNA-1"/>
    </source>
</evidence>
<organism evidence="3 4">
    <name type="scientific">Macrostomum lignano</name>
    <dbReference type="NCBI Taxonomy" id="282301"/>
    <lineage>
        <taxon>Eukaryota</taxon>
        <taxon>Metazoa</taxon>
        <taxon>Spiralia</taxon>
        <taxon>Lophotrochozoa</taxon>
        <taxon>Platyhelminthes</taxon>
        <taxon>Rhabditophora</taxon>
        <taxon>Macrostomorpha</taxon>
        <taxon>Macrostomida</taxon>
        <taxon>Macrostomidae</taxon>
        <taxon>Macrostomum</taxon>
    </lineage>
</organism>
<keyword evidence="3" id="KW-1185">Reference proteome</keyword>
<dbReference type="Gene3D" id="1.10.510.10">
    <property type="entry name" value="Transferase(Phosphotransferase) domain 1"/>
    <property type="match status" value="1"/>
</dbReference>
<name>A0A1I8FSV1_9PLAT</name>
<keyword evidence="2" id="KW-0812">Transmembrane</keyword>
<reference evidence="4" key="1">
    <citation type="submission" date="2016-11" db="UniProtKB">
        <authorList>
            <consortium name="WormBaseParasite"/>
        </authorList>
    </citation>
    <scope>IDENTIFICATION</scope>
</reference>
<feature type="region of interest" description="Disordered" evidence="1">
    <location>
        <begin position="64"/>
        <end position="105"/>
    </location>
</feature>
<keyword evidence="2" id="KW-0472">Membrane</keyword>
<sequence>KWFEASHTAGLWTRGAAAALLFVLLSGSLPFYGAKEALFEQILNGRYHMKPQCGQSISAEAKDLVSRCSSSTPNATDHRRGPPASLDQRQKPRPEASSGRKQSKK</sequence>
<accession>A0A1I8FSV1</accession>
<dbReference type="Proteomes" id="UP000095280">
    <property type="component" value="Unplaced"/>
</dbReference>
<dbReference type="AlphaFoldDB" id="A0A1I8FSV1"/>
<evidence type="ECO:0000313" key="3">
    <source>
        <dbReference type="Proteomes" id="UP000095280"/>
    </source>
</evidence>
<evidence type="ECO:0000256" key="1">
    <source>
        <dbReference type="SAM" id="MobiDB-lite"/>
    </source>
</evidence>
<evidence type="ECO:0000256" key="2">
    <source>
        <dbReference type="SAM" id="Phobius"/>
    </source>
</evidence>
<dbReference type="WBParaSite" id="maker-unitig_45173-snap-gene-0.2-mRNA-1">
    <property type="protein sequence ID" value="maker-unitig_45173-snap-gene-0.2-mRNA-1"/>
    <property type="gene ID" value="maker-unitig_45173-snap-gene-0.2"/>
</dbReference>